<protein>
    <submittedName>
        <fullName evidence="2">TrmB family transcriptional regulator</fullName>
    </submittedName>
</protein>
<sequence length="277" mass="31435">MSDEVFERLGLTEYERTALTELLSLGRTTAPNLAEATGIPKARIYGVLDSLADEGYVKVIPGRPKQYVPRSPAEILDRAEENRRQAYERFVSDLEDEREAFLAEFGPRFEHAEESATPAEELFHVVDVGEPSEGETRRIYHAADERVRVLTKAFEYIDSVEEALADAVDRDLDVRVVMRHPDALTPENRERQRAVVERLDREFPAVGVRFSREALPFRGTLADPTMEYDDGTAILLVQEDDVPNHLRQAVITENGAFVAGLNRYFDLVWTHESESDV</sequence>
<dbReference type="EMBL" id="JBHSXM010000001">
    <property type="protein sequence ID" value="MFC6835811.1"/>
    <property type="molecule type" value="Genomic_DNA"/>
</dbReference>
<dbReference type="PANTHER" id="PTHR34293:SF1">
    <property type="entry name" value="HTH-TYPE TRANSCRIPTIONAL REGULATOR TRMBL2"/>
    <property type="match status" value="1"/>
</dbReference>
<dbReference type="Gene3D" id="1.10.10.10">
    <property type="entry name" value="Winged helix-like DNA-binding domain superfamily/Winged helix DNA-binding domain"/>
    <property type="match status" value="1"/>
</dbReference>
<dbReference type="InterPro" id="IPR051797">
    <property type="entry name" value="TrmB-like"/>
</dbReference>
<evidence type="ECO:0000313" key="2">
    <source>
        <dbReference type="EMBL" id="MFC6835811.1"/>
    </source>
</evidence>
<proteinExistence type="predicted"/>
<evidence type="ECO:0000259" key="1">
    <source>
        <dbReference type="Pfam" id="PF01978"/>
    </source>
</evidence>
<organism evidence="2 3">
    <name type="scientific">Halomarina ordinaria</name>
    <dbReference type="NCBI Taxonomy" id="3033939"/>
    <lineage>
        <taxon>Archaea</taxon>
        <taxon>Methanobacteriati</taxon>
        <taxon>Methanobacteriota</taxon>
        <taxon>Stenosarchaea group</taxon>
        <taxon>Halobacteria</taxon>
        <taxon>Halobacteriales</taxon>
        <taxon>Natronomonadaceae</taxon>
        <taxon>Halomarina</taxon>
    </lineage>
</organism>
<dbReference type="AlphaFoldDB" id="A0ABD5U912"/>
<accession>A0ABD5U912</accession>
<comment type="caution">
    <text evidence="2">The sequence shown here is derived from an EMBL/GenBank/DDBJ whole genome shotgun (WGS) entry which is preliminary data.</text>
</comment>
<keyword evidence="3" id="KW-1185">Reference proteome</keyword>
<reference evidence="2 3" key="1">
    <citation type="journal article" date="2019" name="Int. J. Syst. Evol. Microbiol.">
        <title>The Global Catalogue of Microorganisms (GCM) 10K type strain sequencing project: providing services to taxonomists for standard genome sequencing and annotation.</title>
        <authorList>
            <consortium name="The Broad Institute Genomics Platform"/>
            <consortium name="The Broad Institute Genome Sequencing Center for Infectious Disease"/>
            <person name="Wu L."/>
            <person name="Ma J."/>
        </authorList>
    </citation>
    <scope>NUCLEOTIDE SEQUENCE [LARGE SCALE GENOMIC DNA]</scope>
    <source>
        <strain evidence="2 3">PSRA2</strain>
    </source>
</reference>
<name>A0ABD5U912_9EURY</name>
<feature type="domain" description="Transcription regulator TrmB N-terminal" evidence="1">
    <location>
        <begin position="8"/>
        <end position="72"/>
    </location>
</feature>
<gene>
    <name evidence="2" type="ORF">ACFQHK_04730</name>
</gene>
<dbReference type="RefSeq" id="WP_304447506.1">
    <property type="nucleotide sequence ID" value="NZ_JARRAH010000001.1"/>
</dbReference>
<dbReference type="PANTHER" id="PTHR34293">
    <property type="entry name" value="HTH-TYPE TRANSCRIPTIONAL REGULATOR TRMBL2"/>
    <property type="match status" value="1"/>
</dbReference>
<dbReference type="Proteomes" id="UP001596406">
    <property type="component" value="Unassembled WGS sequence"/>
</dbReference>
<dbReference type="SUPFAM" id="SSF46785">
    <property type="entry name" value="Winged helix' DNA-binding domain"/>
    <property type="match status" value="1"/>
</dbReference>
<dbReference type="InterPro" id="IPR036390">
    <property type="entry name" value="WH_DNA-bd_sf"/>
</dbReference>
<dbReference type="InterPro" id="IPR002831">
    <property type="entry name" value="Tscrpt_reg_TrmB_N"/>
</dbReference>
<dbReference type="InterPro" id="IPR036388">
    <property type="entry name" value="WH-like_DNA-bd_sf"/>
</dbReference>
<evidence type="ECO:0000313" key="3">
    <source>
        <dbReference type="Proteomes" id="UP001596406"/>
    </source>
</evidence>
<dbReference type="Pfam" id="PF01978">
    <property type="entry name" value="TrmB"/>
    <property type="match status" value="1"/>
</dbReference>